<proteinExistence type="predicted"/>
<feature type="compositionally biased region" description="Polar residues" evidence="2">
    <location>
        <begin position="90"/>
        <end position="106"/>
    </location>
</feature>
<evidence type="ECO:0000256" key="2">
    <source>
        <dbReference type="SAM" id="MobiDB-lite"/>
    </source>
</evidence>
<protein>
    <submittedName>
        <fullName evidence="3">Uncharacterized protein</fullName>
    </submittedName>
</protein>
<evidence type="ECO:0000313" key="3">
    <source>
        <dbReference type="EMBL" id="CAE6454344.1"/>
    </source>
</evidence>
<organism evidence="3 4">
    <name type="scientific">Rhizoctonia solani</name>
    <dbReference type="NCBI Taxonomy" id="456999"/>
    <lineage>
        <taxon>Eukaryota</taxon>
        <taxon>Fungi</taxon>
        <taxon>Dikarya</taxon>
        <taxon>Basidiomycota</taxon>
        <taxon>Agaricomycotina</taxon>
        <taxon>Agaricomycetes</taxon>
        <taxon>Cantharellales</taxon>
        <taxon>Ceratobasidiaceae</taxon>
        <taxon>Rhizoctonia</taxon>
    </lineage>
</organism>
<name>A0A8H3BDM3_9AGAM</name>
<dbReference type="EMBL" id="CAJMWW010000170">
    <property type="protein sequence ID" value="CAE6454344.1"/>
    <property type="molecule type" value="Genomic_DNA"/>
</dbReference>
<feature type="region of interest" description="Disordered" evidence="2">
    <location>
        <begin position="31"/>
        <end position="110"/>
    </location>
</feature>
<feature type="coiled-coil region" evidence="1">
    <location>
        <begin position="288"/>
        <end position="326"/>
    </location>
</feature>
<accession>A0A8H3BDM3</accession>
<evidence type="ECO:0000313" key="4">
    <source>
        <dbReference type="Proteomes" id="UP000663841"/>
    </source>
</evidence>
<dbReference type="AlphaFoldDB" id="A0A8H3BDM3"/>
<keyword evidence="1" id="KW-0175">Coiled coil</keyword>
<feature type="compositionally biased region" description="Polar residues" evidence="2">
    <location>
        <begin position="56"/>
        <end position="74"/>
    </location>
</feature>
<comment type="caution">
    <text evidence="3">The sequence shown here is derived from an EMBL/GenBank/DDBJ whole genome shotgun (WGS) entry which is preliminary data.</text>
</comment>
<evidence type="ECO:0000256" key="1">
    <source>
        <dbReference type="SAM" id="Coils"/>
    </source>
</evidence>
<dbReference type="Proteomes" id="UP000663841">
    <property type="component" value="Unassembled WGS sequence"/>
</dbReference>
<sequence length="417" mass="45340">MDDHSRIFQWRLTVPTGKMYNENSSPRISCSNDYSLPPLPGQSGHGSHSLAPNYDSAMNASTQSPSGRQLSSLPADNLRGPEQIAYPQLSAPNSRYPQGNVIQGQAWSPPGSIPKPQLVSATQPAHHFYPHPSAIHGPPIAPKLENTSCKPGCSTQPTGHGNHISGDLRHVSQCGIYQQNPSQNMPNNEVANNIPASTSQGIIVRTREIIPIDLGSPANLVNSPRQLSQPRFRYPRSHSSQSLVARGESFTVEDYLQLRSEMECAWAEVRKAQAQARMRVSMAEAEARMRMEKVEREARMRVEKVEREARVREAEARARVAEVEAEARVRAAAEAKAVADARVEAAELAVNARLRAAEGRERALKMRITAARTLLSASSGVAPLLPSFNYLLSGPAPGLTMNSFISVSAPPPTSSSN</sequence>
<reference evidence="3" key="1">
    <citation type="submission" date="2021-01" db="EMBL/GenBank/DDBJ databases">
        <authorList>
            <person name="Kaushik A."/>
        </authorList>
    </citation>
    <scope>NUCLEOTIDE SEQUENCE</scope>
    <source>
        <strain evidence="3">AG3-T5</strain>
    </source>
</reference>
<gene>
    <name evidence="3" type="ORF">RDB_LOCUS133117</name>
</gene>